<proteinExistence type="predicted"/>
<dbReference type="CDD" id="cd00038">
    <property type="entry name" value="CAP_ED"/>
    <property type="match status" value="1"/>
</dbReference>
<accession>A0A090WIY9</accession>
<dbReference type="InterPro" id="IPR018490">
    <property type="entry name" value="cNMP-bd_dom_sf"/>
</dbReference>
<dbReference type="AlphaFoldDB" id="A0A090WIY9"/>
<reference evidence="2 3" key="1">
    <citation type="journal article" date="2014" name="Genome Announc.">
        <title>Draft Genome Sequences of Marine Flavobacterium Nonlabens Strains NR17, NR24, NR27, NR32, NR33, and Ara13.</title>
        <authorList>
            <person name="Nakanishi M."/>
            <person name="Meirelles P."/>
            <person name="Suzuki R."/>
            <person name="Takatani N."/>
            <person name="Mino S."/>
            <person name="Suda W."/>
            <person name="Oshima K."/>
            <person name="Hattori M."/>
            <person name="Ohkuma M."/>
            <person name="Hosokawa M."/>
            <person name="Miyashita K."/>
            <person name="Thompson F.L."/>
            <person name="Niwa A."/>
            <person name="Sawabe T."/>
            <person name="Sawabe T."/>
        </authorList>
    </citation>
    <scope>NUCLEOTIDE SEQUENCE [LARGE SCALE GENOMIC DNA]</scope>
    <source>
        <strain evidence="3">JCM19275</strain>
    </source>
</reference>
<evidence type="ECO:0000313" key="3">
    <source>
        <dbReference type="Proteomes" id="UP000029647"/>
    </source>
</evidence>
<dbReference type="SUPFAM" id="SSF51206">
    <property type="entry name" value="cAMP-binding domain-like"/>
    <property type="match status" value="1"/>
</dbReference>
<dbReference type="Pfam" id="PF00027">
    <property type="entry name" value="cNMP_binding"/>
    <property type="match status" value="1"/>
</dbReference>
<organism evidence="2 3">
    <name type="scientific">Nonlabens ulvanivorans</name>
    <name type="common">Persicivirga ulvanivorans</name>
    <dbReference type="NCBI Taxonomy" id="906888"/>
    <lineage>
        <taxon>Bacteria</taxon>
        <taxon>Pseudomonadati</taxon>
        <taxon>Bacteroidota</taxon>
        <taxon>Flavobacteriia</taxon>
        <taxon>Flavobacteriales</taxon>
        <taxon>Flavobacteriaceae</taxon>
        <taxon>Nonlabens</taxon>
    </lineage>
</organism>
<dbReference type="Proteomes" id="UP000029647">
    <property type="component" value="Unassembled WGS sequence"/>
</dbReference>
<evidence type="ECO:0000313" key="2">
    <source>
        <dbReference type="EMBL" id="GAL76951.1"/>
    </source>
</evidence>
<dbReference type="InterPro" id="IPR014710">
    <property type="entry name" value="RmlC-like_jellyroll"/>
</dbReference>
<gene>
    <name evidence="2" type="ORF">JCM19275_271</name>
</gene>
<sequence length="130" mass="15373">MTVYNSMISQIFKDTVLSQNESRMIDEKMERIVLKKGSSLLQAHDTVYHQYYVHQGCLRTYFIDAAGKEHTIQFAINDWWISDYTAFFNTGKSIMNIETIQDTIVYKISRSNMEKLLLEIPQLETFFRKK</sequence>
<dbReference type="Gene3D" id="2.60.120.10">
    <property type="entry name" value="Jelly Rolls"/>
    <property type="match status" value="1"/>
</dbReference>
<protein>
    <submittedName>
        <fullName evidence="2">cAMP-binding protein</fullName>
    </submittedName>
</protein>
<dbReference type="EMBL" id="BBNT01000018">
    <property type="protein sequence ID" value="GAL76951.1"/>
    <property type="molecule type" value="Genomic_DNA"/>
</dbReference>
<comment type="caution">
    <text evidence="2">The sequence shown here is derived from an EMBL/GenBank/DDBJ whole genome shotgun (WGS) entry which is preliminary data.</text>
</comment>
<evidence type="ECO:0000259" key="1">
    <source>
        <dbReference type="Pfam" id="PF00027"/>
    </source>
</evidence>
<dbReference type="InterPro" id="IPR000595">
    <property type="entry name" value="cNMP-bd_dom"/>
</dbReference>
<name>A0A090WIY9_NONUL</name>
<feature type="domain" description="Cyclic nucleotide-binding" evidence="1">
    <location>
        <begin position="33"/>
        <end position="117"/>
    </location>
</feature>